<gene>
    <name evidence="3" type="primary">Dper\GL27231</name>
    <name evidence="3" type="ORF">Dper_GL27231</name>
</gene>
<proteinExistence type="predicted"/>
<protein>
    <submittedName>
        <fullName evidence="3">GL27231</fullName>
    </submittedName>
</protein>
<keyword evidence="4" id="KW-1185">Reference proteome</keyword>
<dbReference type="InterPro" id="IPR026095">
    <property type="entry name" value="Myb/SANT-like_DNA-bd_dom_prot"/>
</dbReference>
<dbReference type="PANTHER" id="PTHR22666">
    <property type="entry name" value="MYB_SANT-LIKE DNA-BINDING DOMAIN-CONTAINING PROTEIN 1"/>
    <property type="match status" value="1"/>
</dbReference>
<feature type="domain" description="Myb/SANT-like DNA-binding" evidence="2">
    <location>
        <begin position="155"/>
        <end position="240"/>
    </location>
</feature>
<organism evidence="4">
    <name type="scientific">Drosophila persimilis</name>
    <name type="common">Fruit fly</name>
    <dbReference type="NCBI Taxonomy" id="7234"/>
    <lineage>
        <taxon>Eukaryota</taxon>
        <taxon>Metazoa</taxon>
        <taxon>Ecdysozoa</taxon>
        <taxon>Arthropoda</taxon>
        <taxon>Hexapoda</taxon>
        <taxon>Insecta</taxon>
        <taxon>Pterygota</taxon>
        <taxon>Neoptera</taxon>
        <taxon>Endopterygota</taxon>
        <taxon>Diptera</taxon>
        <taxon>Brachycera</taxon>
        <taxon>Muscomorpha</taxon>
        <taxon>Ephydroidea</taxon>
        <taxon>Drosophilidae</taxon>
        <taxon>Drosophila</taxon>
        <taxon>Sophophora</taxon>
    </lineage>
</organism>
<feature type="region of interest" description="Disordered" evidence="1">
    <location>
        <begin position="43"/>
        <end position="70"/>
    </location>
</feature>
<dbReference type="PhylomeDB" id="B4GYV5"/>
<sequence>MNSFKRKYFHIAKGDEKLQTRKWRHFKTLETIFGTQLKELEESFDSDETVAKQTRKTRSRKTNIPDNKPFNQVYVDECTSLLLDEEDCTPPSSSTSEVYQEPSAKKQKINEDRQEPPAKQHTSSNAKNSKQSVQNSKPNSLYTKAGKLRQPKRPRRNWTIEEEVTFIEVWKNYVGDLLGEGKKKADIYRAMKNELQTYGVGLDKIPSDVKAKMESLKRTFKSEHEIYGANSEWIHYAKLVDVVGPLNGILIETHHDTSSSSDDWFPNKMKAESRSQFPDPLEEQKQQDANDSDDSFCWVLEEAAEAPSSHPEPPSDSATNQLLEHTDEGCSPVESPVDFSEFNNANNNDSETCKDYMQDLEEAEETDESTEQPDDNPSSHKQKSVEQFTQFVAKELLVLDDDLFLEAKRCIYDVLHNMERKQLKLNKH</sequence>
<dbReference type="GO" id="GO:0016604">
    <property type="term" value="C:nuclear body"/>
    <property type="evidence" value="ECO:0007669"/>
    <property type="project" value="TreeGrafter"/>
</dbReference>
<feature type="compositionally biased region" description="Polar residues" evidence="1">
    <location>
        <begin position="120"/>
        <end position="142"/>
    </location>
</feature>
<dbReference type="OrthoDB" id="691673at2759"/>
<dbReference type="PANTHER" id="PTHR22666:SF3">
    <property type="entry name" value="MYB_SANT-LIKE DNA-BINDING DOMAIN-CONTAINING PROTEIN 1"/>
    <property type="match status" value="1"/>
</dbReference>
<feature type="compositionally biased region" description="Polar residues" evidence="1">
    <location>
        <begin position="341"/>
        <end position="350"/>
    </location>
</feature>
<evidence type="ECO:0000259" key="2">
    <source>
        <dbReference type="Pfam" id="PF13837"/>
    </source>
</evidence>
<dbReference type="GO" id="GO:0045893">
    <property type="term" value="P:positive regulation of DNA-templated transcription"/>
    <property type="evidence" value="ECO:0007669"/>
    <property type="project" value="TreeGrafter"/>
</dbReference>
<dbReference type="EMBL" id="CH479198">
    <property type="protein sequence ID" value="EDW27973.1"/>
    <property type="molecule type" value="Genomic_DNA"/>
</dbReference>
<evidence type="ECO:0000256" key="1">
    <source>
        <dbReference type="SAM" id="MobiDB-lite"/>
    </source>
</evidence>
<dbReference type="Pfam" id="PF13837">
    <property type="entry name" value="Myb_DNA-bind_4"/>
    <property type="match status" value="1"/>
</dbReference>
<dbReference type="KEGG" id="dpe:6598652"/>
<accession>B4GYV5</accession>
<dbReference type="Proteomes" id="UP000008744">
    <property type="component" value="Unassembled WGS sequence"/>
</dbReference>
<evidence type="ECO:0000313" key="4">
    <source>
        <dbReference type="Proteomes" id="UP000008744"/>
    </source>
</evidence>
<dbReference type="InterPro" id="IPR044822">
    <property type="entry name" value="Myb_DNA-bind_4"/>
</dbReference>
<reference evidence="3 4" key="1">
    <citation type="journal article" date="2007" name="Nature">
        <title>Evolution of genes and genomes on the Drosophila phylogeny.</title>
        <authorList>
            <consortium name="Drosophila 12 Genomes Consortium"/>
            <person name="Clark A.G."/>
            <person name="Eisen M.B."/>
            <person name="Smith D.R."/>
            <person name="Bergman C.M."/>
            <person name="Oliver B."/>
            <person name="Markow T.A."/>
            <person name="Kaufman T.C."/>
            <person name="Kellis M."/>
            <person name="Gelbart W."/>
            <person name="Iyer V.N."/>
            <person name="Pollard D.A."/>
            <person name="Sackton T.B."/>
            <person name="Larracuente A.M."/>
            <person name="Singh N.D."/>
            <person name="Abad J.P."/>
            <person name="Abt D.N."/>
            <person name="Adryan B."/>
            <person name="Aguade M."/>
            <person name="Akashi H."/>
            <person name="Anderson W.W."/>
            <person name="Aquadro C.F."/>
            <person name="Ardell D.H."/>
            <person name="Arguello R."/>
            <person name="Artieri C.G."/>
            <person name="Barbash D.A."/>
            <person name="Barker D."/>
            <person name="Barsanti P."/>
            <person name="Batterham P."/>
            <person name="Batzoglou S."/>
            <person name="Begun D."/>
            <person name="Bhutkar A."/>
            <person name="Blanco E."/>
            <person name="Bosak S.A."/>
            <person name="Bradley R.K."/>
            <person name="Brand A.D."/>
            <person name="Brent M.R."/>
            <person name="Brooks A.N."/>
            <person name="Brown R.H."/>
            <person name="Butlin R.K."/>
            <person name="Caggese C."/>
            <person name="Calvi B.R."/>
            <person name="Bernardo de Carvalho A."/>
            <person name="Caspi A."/>
            <person name="Castrezana S."/>
            <person name="Celniker S.E."/>
            <person name="Chang J.L."/>
            <person name="Chapple C."/>
            <person name="Chatterji S."/>
            <person name="Chinwalla A."/>
            <person name="Civetta A."/>
            <person name="Clifton S.W."/>
            <person name="Comeron J.M."/>
            <person name="Costello J.C."/>
            <person name="Coyne J.A."/>
            <person name="Daub J."/>
            <person name="David R.G."/>
            <person name="Delcher A.L."/>
            <person name="Delehaunty K."/>
            <person name="Do C.B."/>
            <person name="Ebling H."/>
            <person name="Edwards K."/>
            <person name="Eickbush T."/>
            <person name="Evans J.D."/>
            <person name="Filipski A."/>
            <person name="Findeiss S."/>
            <person name="Freyhult E."/>
            <person name="Fulton L."/>
            <person name="Fulton R."/>
            <person name="Garcia A.C."/>
            <person name="Gardiner A."/>
            <person name="Garfield D.A."/>
            <person name="Garvin B.E."/>
            <person name="Gibson G."/>
            <person name="Gilbert D."/>
            <person name="Gnerre S."/>
            <person name="Godfrey J."/>
            <person name="Good R."/>
            <person name="Gotea V."/>
            <person name="Gravely B."/>
            <person name="Greenberg A.J."/>
            <person name="Griffiths-Jones S."/>
            <person name="Gross S."/>
            <person name="Guigo R."/>
            <person name="Gustafson E.A."/>
            <person name="Haerty W."/>
            <person name="Hahn M.W."/>
            <person name="Halligan D.L."/>
            <person name="Halpern A.L."/>
            <person name="Halter G.M."/>
            <person name="Han M.V."/>
            <person name="Heger A."/>
            <person name="Hillier L."/>
            <person name="Hinrichs A.S."/>
            <person name="Holmes I."/>
            <person name="Hoskins R.A."/>
            <person name="Hubisz M.J."/>
            <person name="Hultmark D."/>
            <person name="Huntley M.A."/>
            <person name="Jaffe D.B."/>
            <person name="Jagadeeshan S."/>
            <person name="Jeck W.R."/>
            <person name="Johnson J."/>
            <person name="Jones C.D."/>
            <person name="Jordan W.C."/>
            <person name="Karpen G.H."/>
            <person name="Kataoka E."/>
            <person name="Keightley P.D."/>
            <person name="Kheradpour P."/>
            <person name="Kirkness E.F."/>
            <person name="Koerich L.B."/>
            <person name="Kristiansen K."/>
            <person name="Kudrna D."/>
            <person name="Kulathinal R.J."/>
            <person name="Kumar S."/>
            <person name="Kwok R."/>
            <person name="Lander E."/>
            <person name="Langley C.H."/>
            <person name="Lapoint R."/>
            <person name="Lazzaro B.P."/>
            <person name="Lee S.J."/>
            <person name="Levesque L."/>
            <person name="Li R."/>
            <person name="Lin C.F."/>
            <person name="Lin M.F."/>
            <person name="Lindblad-Toh K."/>
            <person name="Llopart A."/>
            <person name="Long M."/>
            <person name="Low L."/>
            <person name="Lozovsky E."/>
            <person name="Lu J."/>
            <person name="Luo M."/>
            <person name="Machado C.A."/>
            <person name="Makalowski W."/>
            <person name="Marzo M."/>
            <person name="Matsuda M."/>
            <person name="Matzkin L."/>
            <person name="McAllister B."/>
            <person name="McBride C.S."/>
            <person name="McKernan B."/>
            <person name="McKernan K."/>
            <person name="Mendez-Lago M."/>
            <person name="Minx P."/>
            <person name="Mollenhauer M.U."/>
            <person name="Montooth K."/>
            <person name="Mount S.M."/>
            <person name="Mu X."/>
            <person name="Myers E."/>
            <person name="Negre B."/>
            <person name="Newfeld S."/>
            <person name="Nielsen R."/>
            <person name="Noor M.A."/>
            <person name="O'Grady P."/>
            <person name="Pachter L."/>
            <person name="Papaceit M."/>
            <person name="Parisi M.J."/>
            <person name="Parisi M."/>
            <person name="Parts L."/>
            <person name="Pedersen J.S."/>
            <person name="Pesole G."/>
            <person name="Phillippy A.M."/>
            <person name="Ponting C.P."/>
            <person name="Pop M."/>
            <person name="Porcelli D."/>
            <person name="Powell J.R."/>
            <person name="Prohaska S."/>
            <person name="Pruitt K."/>
            <person name="Puig M."/>
            <person name="Quesneville H."/>
            <person name="Ram K.R."/>
            <person name="Rand D."/>
            <person name="Rasmussen M.D."/>
            <person name="Reed L.K."/>
            <person name="Reenan R."/>
            <person name="Reily A."/>
            <person name="Remington K.A."/>
            <person name="Rieger T.T."/>
            <person name="Ritchie M.G."/>
            <person name="Robin C."/>
            <person name="Rogers Y.H."/>
            <person name="Rohde C."/>
            <person name="Rozas J."/>
            <person name="Rubenfield M.J."/>
            <person name="Ruiz A."/>
            <person name="Russo S."/>
            <person name="Salzberg S.L."/>
            <person name="Sanchez-Gracia A."/>
            <person name="Saranga D.J."/>
            <person name="Sato H."/>
            <person name="Schaeffer S.W."/>
            <person name="Schatz M.C."/>
            <person name="Schlenke T."/>
            <person name="Schwartz R."/>
            <person name="Segarra C."/>
            <person name="Singh R.S."/>
            <person name="Sirot L."/>
            <person name="Sirota M."/>
            <person name="Sisneros N.B."/>
            <person name="Smith C.D."/>
            <person name="Smith T.F."/>
            <person name="Spieth J."/>
            <person name="Stage D.E."/>
            <person name="Stark A."/>
            <person name="Stephan W."/>
            <person name="Strausberg R.L."/>
            <person name="Strempel S."/>
            <person name="Sturgill D."/>
            <person name="Sutton G."/>
            <person name="Sutton G.G."/>
            <person name="Tao W."/>
            <person name="Teichmann S."/>
            <person name="Tobari Y.N."/>
            <person name="Tomimura Y."/>
            <person name="Tsolas J.M."/>
            <person name="Valente V.L."/>
            <person name="Venter E."/>
            <person name="Venter J.C."/>
            <person name="Vicario S."/>
            <person name="Vieira F.G."/>
            <person name="Vilella A.J."/>
            <person name="Villasante A."/>
            <person name="Walenz B."/>
            <person name="Wang J."/>
            <person name="Wasserman M."/>
            <person name="Watts T."/>
            <person name="Wilson D."/>
            <person name="Wilson R.K."/>
            <person name="Wing R.A."/>
            <person name="Wolfner M.F."/>
            <person name="Wong A."/>
            <person name="Wong G.K."/>
            <person name="Wu C.I."/>
            <person name="Wu G."/>
            <person name="Yamamoto D."/>
            <person name="Yang H.P."/>
            <person name="Yang S.P."/>
            <person name="Yorke J.A."/>
            <person name="Yoshida K."/>
            <person name="Zdobnov E."/>
            <person name="Zhang P."/>
            <person name="Zhang Y."/>
            <person name="Zimin A.V."/>
            <person name="Baldwin J."/>
            <person name="Abdouelleil A."/>
            <person name="Abdulkadir J."/>
            <person name="Abebe A."/>
            <person name="Abera B."/>
            <person name="Abreu J."/>
            <person name="Acer S.C."/>
            <person name="Aftuck L."/>
            <person name="Alexander A."/>
            <person name="An P."/>
            <person name="Anderson E."/>
            <person name="Anderson S."/>
            <person name="Arachi H."/>
            <person name="Azer M."/>
            <person name="Bachantsang P."/>
            <person name="Barry A."/>
            <person name="Bayul T."/>
            <person name="Berlin A."/>
            <person name="Bessette D."/>
            <person name="Bloom T."/>
            <person name="Blye J."/>
            <person name="Boguslavskiy L."/>
            <person name="Bonnet C."/>
            <person name="Boukhgalter B."/>
            <person name="Bourzgui I."/>
            <person name="Brown A."/>
            <person name="Cahill P."/>
            <person name="Channer S."/>
            <person name="Cheshatsang Y."/>
            <person name="Chuda L."/>
            <person name="Citroen M."/>
            <person name="Collymore A."/>
            <person name="Cooke P."/>
            <person name="Costello M."/>
            <person name="D'Aco K."/>
            <person name="Daza R."/>
            <person name="De Haan G."/>
            <person name="DeGray S."/>
            <person name="DeMaso C."/>
            <person name="Dhargay N."/>
            <person name="Dooley K."/>
            <person name="Dooley E."/>
            <person name="Doricent M."/>
            <person name="Dorje P."/>
            <person name="Dorjee K."/>
            <person name="Dupes A."/>
            <person name="Elong R."/>
            <person name="Falk J."/>
            <person name="Farina A."/>
            <person name="Faro S."/>
            <person name="Ferguson D."/>
            <person name="Fisher S."/>
            <person name="Foley C.D."/>
            <person name="Franke A."/>
            <person name="Friedrich D."/>
            <person name="Gadbois L."/>
            <person name="Gearin G."/>
            <person name="Gearin C.R."/>
            <person name="Giannoukos G."/>
            <person name="Goode T."/>
            <person name="Graham J."/>
            <person name="Grandbois E."/>
            <person name="Grewal S."/>
            <person name="Gyaltsen K."/>
            <person name="Hafez N."/>
            <person name="Hagos B."/>
            <person name="Hall J."/>
            <person name="Henson C."/>
            <person name="Hollinger A."/>
            <person name="Honan T."/>
            <person name="Huard M.D."/>
            <person name="Hughes L."/>
            <person name="Hurhula B."/>
            <person name="Husby M.E."/>
            <person name="Kamat A."/>
            <person name="Kanga B."/>
            <person name="Kashin S."/>
            <person name="Khazanovich D."/>
            <person name="Kisner P."/>
            <person name="Lance K."/>
            <person name="Lara M."/>
            <person name="Lee W."/>
            <person name="Lennon N."/>
            <person name="Letendre F."/>
            <person name="LeVine R."/>
            <person name="Lipovsky A."/>
            <person name="Liu X."/>
            <person name="Liu J."/>
            <person name="Liu S."/>
            <person name="Lokyitsang T."/>
            <person name="Lokyitsang Y."/>
            <person name="Lubonja R."/>
            <person name="Lui A."/>
            <person name="MacDonald P."/>
            <person name="Magnisalis V."/>
            <person name="Maru K."/>
            <person name="Matthews C."/>
            <person name="McCusker W."/>
            <person name="McDonough S."/>
            <person name="Mehta T."/>
            <person name="Meldrim J."/>
            <person name="Meneus L."/>
            <person name="Mihai O."/>
            <person name="Mihalev A."/>
            <person name="Mihova T."/>
            <person name="Mittelman R."/>
            <person name="Mlenga V."/>
            <person name="Montmayeur A."/>
            <person name="Mulrain L."/>
            <person name="Navidi A."/>
            <person name="Naylor J."/>
            <person name="Negash T."/>
            <person name="Nguyen T."/>
            <person name="Nguyen N."/>
            <person name="Nicol R."/>
            <person name="Norbu C."/>
            <person name="Norbu N."/>
            <person name="Novod N."/>
            <person name="O'Neill B."/>
            <person name="Osman S."/>
            <person name="Markiewicz E."/>
            <person name="Oyono O.L."/>
            <person name="Patti C."/>
            <person name="Phunkhang P."/>
            <person name="Pierre F."/>
            <person name="Priest M."/>
            <person name="Raghuraman S."/>
            <person name="Rege F."/>
            <person name="Reyes R."/>
            <person name="Rise C."/>
            <person name="Rogov P."/>
            <person name="Ross K."/>
            <person name="Ryan E."/>
            <person name="Settipalli S."/>
            <person name="Shea T."/>
            <person name="Sherpa N."/>
            <person name="Shi L."/>
            <person name="Shih D."/>
            <person name="Sparrow T."/>
            <person name="Spaulding J."/>
            <person name="Stalker J."/>
            <person name="Stange-Thomann N."/>
            <person name="Stavropoulos S."/>
            <person name="Stone C."/>
            <person name="Strader C."/>
            <person name="Tesfaye S."/>
            <person name="Thomson T."/>
            <person name="Thoulutsang Y."/>
            <person name="Thoulutsang D."/>
            <person name="Topham K."/>
            <person name="Topping I."/>
            <person name="Tsamla T."/>
            <person name="Vassiliev H."/>
            <person name="Vo A."/>
            <person name="Wangchuk T."/>
            <person name="Wangdi T."/>
            <person name="Weiand M."/>
            <person name="Wilkinson J."/>
            <person name="Wilson A."/>
            <person name="Yadav S."/>
            <person name="Young G."/>
            <person name="Yu Q."/>
            <person name="Zembek L."/>
            <person name="Zhong D."/>
            <person name="Zimmer A."/>
            <person name="Zwirko Z."/>
            <person name="Jaffe D.B."/>
            <person name="Alvarez P."/>
            <person name="Brockman W."/>
            <person name="Butler J."/>
            <person name="Chin C."/>
            <person name="Gnerre S."/>
            <person name="Grabherr M."/>
            <person name="Kleber M."/>
            <person name="Mauceli E."/>
            <person name="MacCallum I."/>
        </authorList>
    </citation>
    <scope>NUCLEOTIDE SEQUENCE [LARGE SCALE GENOMIC DNA]</scope>
    <source>
        <strain evidence="4">MSH-3 / Tucson 14011-0111.49</strain>
    </source>
</reference>
<evidence type="ECO:0000313" key="3">
    <source>
        <dbReference type="EMBL" id="EDW27973.1"/>
    </source>
</evidence>
<dbReference type="AlphaFoldDB" id="B4GYV5"/>
<name>B4GYV5_DROPE</name>
<feature type="compositionally biased region" description="Acidic residues" evidence="1">
    <location>
        <begin position="358"/>
        <end position="374"/>
    </location>
</feature>
<dbReference type="HOGENOM" id="CLU_056821_0_0_1"/>
<dbReference type="OMA" id="SEWIHYA"/>
<feature type="region of interest" description="Disordered" evidence="1">
    <location>
        <begin position="255"/>
        <end position="383"/>
    </location>
</feature>
<feature type="compositionally biased region" description="Basic and acidic residues" evidence="1">
    <location>
        <begin position="108"/>
        <end position="118"/>
    </location>
</feature>
<feature type="region of interest" description="Disordered" evidence="1">
    <location>
        <begin position="85"/>
        <end position="154"/>
    </location>
</feature>